<dbReference type="AlphaFoldDB" id="A0A0E9Y0K0"/>
<protein>
    <submittedName>
        <fullName evidence="1">Uncharacterized protein</fullName>
    </submittedName>
</protein>
<dbReference type="EMBL" id="GBXM01000366">
    <property type="protein sequence ID" value="JAI08212.1"/>
    <property type="molecule type" value="Transcribed_RNA"/>
</dbReference>
<proteinExistence type="predicted"/>
<reference evidence="1" key="1">
    <citation type="submission" date="2014-11" db="EMBL/GenBank/DDBJ databases">
        <authorList>
            <person name="Amaro Gonzalez C."/>
        </authorList>
    </citation>
    <scope>NUCLEOTIDE SEQUENCE</scope>
</reference>
<accession>A0A0E9Y0K0</accession>
<name>A0A0E9Y0K0_ANGAN</name>
<evidence type="ECO:0000313" key="1">
    <source>
        <dbReference type="EMBL" id="JAI08212.1"/>
    </source>
</evidence>
<reference evidence="1" key="2">
    <citation type="journal article" date="2015" name="Fish Shellfish Immunol.">
        <title>Early steps in the European eel (Anguilla anguilla)-Vibrio vulnificus interaction in the gills: Role of the RtxA13 toxin.</title>
        <authorList>
            <person name="Callol A."/>
            <person name="Pajuelo D."/>
            <person name="Ebbesson L."/>
            <person name="Teles M."/>
            <person name="MacKenzie S."/>
            <person name="Amaro C."/>
        </authorList>
    </citation>
    <scope>NUCLEOTIDE SEQUENCE</scope>
</reference>
<organism evidence="1">
    <name type="scientific">Anguilla anguilla</name>
    <name type="common">European freshwater eel</name>
    <name type="synonym">Muraena anguilla</name>
    <dbReference type="NCBI Taxonomy" id="7936"/>
    <lineage>
        <taxon>Eukaryota</taxon>
        <taxon>Metazoa</taxon>
        <taxon>Chordata</taxon>
        <taxon>Craniata</taxon>
        <taxon>Vertebrata</taxon>
        <taxon>Euteleostomi</taxon>
        <taxon>Actinopterygii</taxon>
        <taxon>Neopterygii</taxon>
        <taxon>Teleostei</taxon>
        <taxon>Anguilliformes</taxon>
        <taxon>Anguillidae</taxon>
        <taxon>Anguilla</taxon>
    </lineage>
</organism>
<sequence>MATILSLGGLPPLTGFIPK</sequence>